<gene>
    <name evidence="9 10" type="primary">secE</name>
    <name evidence="10" type="ORF">FYJ65_03305</name>
</gene>
<dbReference type="GO" id="GO:0009306">
    <property type="term" value="P:protein secretion"/>
    <property type="evidence" value="ECO:0007669"/>
    <property type="project" value="UniProtKB-UniRule"/>
</dbReference>
<dbReference type="Proteomes" id="UP000469424">
    <property type="component" value="Unassembled WGS sequence"/>
</dbReference>
<dbReference type="PANTHER" id="PTHR33910">
    <property type="entry name" value="PROTEIN TRANSLOCASE SUBUNIT SECE"/>
    <property type="match status" value="1"/>
</dbReference>
<dbReference type="GO" id="GO:0043952">
    <property type="term" value="P:protein transport by the Sec complex"/>
    <property type="evidence" value="ECO:0007669"/>
    <property type="project" value="UniProtKB-UniRule"/>
</dbReference>
<sequence>MVNKKETGKKSRGEKRGILGYLAGVKEEFGKVVWPTKDELSSSTLVVFAVCAFFALGFWLVDTGFLALLRKVLGITLS</sequence>
<dbReference type="PRINTS" id="PR01650">
    <property type="entry name" value="SECETRNLCASE"/>
</dbReference>
<dbReference type="GO" id="GO:0006605">
    <property type="term" value="P:protein targeting"/>
    <property type="evidence" value="ECO:0007669"/>
    <property type="project" value="UniProtKB-UniRule"/>
</dbReference>
<evidence type="ECO:0000313" key="10">
    <source>
        <dbReference type="EMBL" id="MST70375.1"/>
    </source>
</evidence>
<evidence type="ECO:0000256" key="3">
    <source>
        <dbReference type="ARBA" id="ARBA00022475"/>
    </source>
</evidence>
<dbReference type="Pfam" id="PF00584">
    <property type="entry name" value="SecE"/>
    <property type="match status" value="1"/>
</dbReference>
<dbReference type="Gene3D" id="1.20.5.1030">
    <property type="entry name" value="Preprotein translocase secy subunit"/>
    <property type="match status" value="1"/>
</dbReference>
<protein>
    <recommendedName>
        <fullName evidence="9">Protein translocase subunit SecE</fullName>
    </recommendedName>
</protein>
<dbReference type="EMBL" id="VUNA01000004">
    <property type="protein sequence ID" value="MST70375.1"/>
    <property type="molecule type" value="Genomic_DNA"/>
</dbReference>
<feature type="transmembrane region" description="Helical" evidence="9">
    <location>
        <begin position="45"/>
        <end position="69"/>
    </location>
</feature>
<comment type="caution">
    <text evidence="10">The sequence shown here is derived from an EMBL/GenBank/DDBJ whole genome shotgun (WGS) entry which is preliminary data.</text>
</comment>
<comment type="subunit">
    <text evidence="9">Component of the Sec protein translocase complex. Heterotrimer consisting of SecY, SecE and SecG subunits. The heterotrimers can form oligomers, although 1 heterotrimer is thought to be able to translocate proteins. Interacts with the ribosome. Interacts with SecDF, and other proteins may be involved. Interacts with SecA.</text>
</comment>
<dbReference type="RefSeq" id="WP_154553932.1">
    <property type="nucleotide sequence ID" value="NZ_JAQXUZ010000018.1"/>
</dbReference>
<dbReference type="InterPro" id="IPR005807">
    <property type="entry name" value="SecE_bac"/>
</dbReference>
<keyword evidence="11" id="KW-1185">Reference proteome</keyword>
<evidence type="ECO:0000256" key="9">
    <source>
        <dbReference type="HAMAP-Rule" id="MF_00422"/>
    </source>
</evidence>
<accession>A0A6N7XK00</accession>
<dbReference type="InterPro" id="IPR038379">
    <property type="entry name" value="SecE_sf"/>
</dbReference>
<evidence type="ECO:0000256" key="2">
    <source>
        <dbReference type="ARBA" id="ARBA00022448"/>
    </source>
</evidence>
<keyword evidence="6 9" id="KW-1133">Transmembrane helix</keyword>
<keyword evidence="4 9" id="KW-0812">Transmembrane</keyword>
<dbReference type="PANTHER" id="PTHR33910:SF1">
    <property type="entry name" value="PROTEIN TRANSLOCASE SUBUNIT SECE"/>
    <property type="match status" value="1"/>
</dbReference>
<keyword evidence="3 9" id="KW-1003">Cell membrane</keyword>
<evidence type="ECO:0000256" key="7">
    <source>
        <dbReference type="ARBA" id="ARBA00023010"/>
    </source>
</evidence>
<dbReference type="HAMAP" id="MF_00422">
    <property type="entry name" value="SecE"/>
    <property type="match status" value="1"/>
</dbReference>
<dbReference type="GO" id="GO:0005886">
    <property type="term" value="C:plasma membrane"/>
    <property type="evidence" value="ECO:0007669"/>
    <property type="project" value="UniProtKB-SubCell"/>
</dbReference>
<comment type="subcellular location">
    <subcellularLocation>
        <location evidence="9">Cell membrane</location>
        <topology evidence="9">Single-pass membrane protein</topology>
    </subcellularLocation>
    <subcellularLocation>
        <location evidence="1">Membrane</location>
    </subcellularLocation>
</comment>
<dbReference type="GO" id="GO:0008320">
    <property type="term" value="F:protein transmembrane transporter activity"/>
    <property type="evidence" value="ECO:0007669"/>
    <property type="project" value="UniProtKB-UniRule"/>
</dbReference>
<reference evidence="10 11" key="1">
    <citation type="submission" date="2019-08" db="EMBL/GenBank/DDBJ databases">
        <title>In-depth cultivation of the pig gut microbiome towards novel bacterial diversity and tailored functional studies.</title>
        <authorList>
            <person name="Wylensek D."/>
            <person name="Hitch T.C.A."/>
            <person name="Clavel T."/>
        </authorList>
    </citation>
    <scope>NUCLEOTIDE SEQUENCE [LARGE SCALE GENOMIC DNA]</scope>
    <source>
        <strain evidence="10 11">WCA-MUC-591-APC-4B</strain>
    </source>
</reference>
<comment type="function">
    <text evidence="9">Essential subunit of the Sec protein translocation channel SecYEG. Clamps together the 2 halves of SecY. May contact the channel plug during translocation.</text>
</comment>
<name>A0A6N7XK00_9FIRM</name>
<dbReference type="GO" id="GO:0065002">
    <property type="term" value="P:intracellular protein transmembrane transport"/>
    <property type="evidence" value="ECO:0007669"/>
    <property type="project" value="UniProtKB-UniRule"/>
</dbReference>
<evidence type="ECO:0000256" key="1">
    <source>
        <dbReference type="ARBA" id="ARBA00004370"/>
    </source>
</evidence>
<evidence type="ECO:0000313" key="11">
    <source>
        <dbReference type="Proteomes" id="UP000469424"/>
    </source>
</evidence>
<evidence type="ECO:0000256" key="6">
    <source>
        <dbReference type="ARBA" id="ARBA00022989"/>
    </source>
</evidence>
<proteinExistence type="inferred from homology"/>
<evidence type="ECO:0000256" key="8">
    <source>
        <dbReference type="ARBA" id="ARBA00023136"/>
    </source>
</evidence>
<keyword evidence="7 9" id="KW-0811">Translocation</keyword>
<dbReference type="InterPro" id="IPR001901">
    <property type="entry name" value="Translocase_SecE/Sec61-g"/>
</dbReference>
<keyword evidence="8 9" id="KW-0472">Membrane</keyword>
<evidence type="ECO:0000256" key="5">
    <source>
        <dbReference type="ARBA" id="ARBA00022927"/>
    </source>
</evidence>
<comment type="similarity">
    <text evidence="9">Belongs to the SecE/SEC61-gamma family.</text>
</comment>
<dbReference type="AlphaFoldDB" id="A0A6N7XK00"/>
<organism evidence="10 11">
    <name type="scientific">Mogibacterium kristiansenii</name>
    <dbReference type="NCBI Taxonomy" id="2606708"/>
    <lineage>
        <taxon>Bacteria</taxon>
        <taxon>Bacillati</taxon>
        <taxon>Bacillota</taxon>
        <taxon>Clostridia</taxon>
        <taxon>Peptostreptococcales</taxon>
        <taxon>Anaerovoracaceae</taxon>
        <taxon>Mogibacterium</taxon>
    </lineage>
</organism>
<keyword evidence="5 9" id="KW-0653">Protein transport</keyword>
<keyword evidence="2 9" id="KW-0813">Transport</keyword>
<dbReference type="NCBIfam" id="TIGR00964">
    <property type="entry name" value="secE_bact"/>
    <property type="match status" value="1"/>
</dbReference>
<evidence type="ECO:0000256" key="4">
    <source>
        <dbReference type="ARBA" id="ARBA00022692"/>
    </source>
</evidence>